<reference evidence="2 3" key="1">
    <citation type="submission" date="2019-09" db="EMBL/GenBank/DDBJ databases">
        <authorList>
            <person name="Depoorter E."/>
        </authorList>
    </citation>
    <scope>NUCLEOTIDE SEQUENCE [LARGE SCALE GENOMIC DNA]</scope>
    <source>
        <strain evidence="2">LMG 24065</strain>
    </source>
</reference>
<evidence type="ECO:0000313" key="2">
    <source>
        <dbReference type="EMBL" id="VWB66498.1"/>
    </source>
</evidence>
<dbReference type="EMBL" id="CABVPN010000014">
    <property type="protein sequence ID" value="VWB66498.1"/>
    <property type="molecule type" value="Genomic_DNA"/>
</dbReference>
<proteinExistence type="predicted"/>
<accession>A0A6P2L9L1</accession>
<sequence length="128" mass="13501">MTARAEVAYAFAYRAQAGDAIFGMGAASVGDTGVECVELGLAAGPGGDGGRGDGGRGGGQQRGREKGRKSLFHHACLLFFRCRPVWRGKVRYRASMGASPGARFAWYIGARPDFGPFRAPPARDADSF</sequence>
<evidence type="ECO:0000256" key="1">
    <source>
        <dbReference type="SAM" id="MobiDB-lite"/>
    </source>
</evidence>
<protein>
    <submittedName>
        <fullName evidence="2">Uncharacterized protein</fullName>
    </submittedName>
</protein>
<gene>
    <name evidence="2" type="ORF">BDI24065_03129</name>
</gene>
<dbReference type="AlphaFoldDB" id="A0A6P2L9L1"/>
<organism evidence="2 3">
    <name type="scientific">Burkholderia diffusa</name>
    <dbReference type="NCBI Taxonomy" id="488732"/>
    <lineage>
        <taxon>Bacteria</taxon>
        <taxon>Pseudomonadati</taxon>
        <taxon>Pseudomonadota</taxon>
        <taxon>Betaproteobacteria</taxon>
        <taxon>Burkholderiales</taxon>
        <taxon>Burkholderiaceae</taxon>
        <taxon>Burkholderia</taxon>
        <taxon>Burkholderia cepacia complex</taxon>
    </lineage>
</organism>
<name>A0A6P2L9L1_9BURK</name>
<dbReference type="Proteomes" id="UP000494125">
    <property type="component" value="Unassembled WGS sequence"/>
</dbReference>
<evidence type="ECO:0000313" key="3">
    <source>
        <dbReference type="Proteomes" id="UP000494125"/>
    </source>
</evidence>
<keyword evidence="3" id="KW-1185">Reference proteome</keyword>
<feature type="region of interest" description="Disordered" evidence="1">
    <location>
        <begin position="43"/>
        <end position="67"/>
    </location>
</feature>